<dbReference type="RefSeq" id="WP_002838141.1">
    <property type="nucleotide sequence ID" value="NZ_NDYI01000011.1"/>
</dbReference>
<name>A0A233W0K4_FINMA</name>
<evidence type="ECO:0000313" key="1">
    <source>
        <dbReference type="EMBL" id="OXZ38186.1"/>
    </source>
</evidence>
<accession>A0A233W0K4</accession>
<dbReference type="AlphaFoldDB" id="A0A233W0K4"/>
<comment type="caution">
    <text evidence="1">The sequence shown here is derived from an EMBL/GenBank/DDBJ whole genome shotgun (WGS) entry which is preliminary data.</text>
</comment>
<organism evidence="1 2">
    <name type="scientific">Finegoldia magna</name>
    <name type="common">Peptostreptococcus magnus</name>
    <dbReference type="NCBI Taxonomy" id="1260"/>
    <lineage>
        <taxon>Bacteria</taxon>
        <taxon>Bacillati</taxon>
        <taxon>Bacillota</taxon>
        <taxon>Tissierellia</taxon>
        <taxon>Tissierellales</taxon>
        <taxon>Peptoniphilaceae</taxon>
        <taxon>Finegoldia</taxon>
    </lineage>
</organism>
<proteinExistence type="predicted"/>
<gene>
    <name evidence="1" type="ORF">B9N56_04050</name>
</gene>
<protein>
    <submittedName>
        <fullName evidence="1">Uncharacterized protein</fullName>
    </submittedName>
</protein>
<sequence>MIEVRLANSNDELILKNFELEIDEIIGNFCFLYIDDSVSKGYSLIEIDGIKANISKFQLDKDDSKKLFFLKSIGMNLKDFGIEEFYDNDRLVNSFFNNNGKINFSVLFRGFCNDL</sequence>
<evidence type="ECO:0000313" key="2">
    <source>
        <dbReference type="Proteomes" id="UP000215361"/>
    </source>
</evidence>
<reference evidence="2" key="1">
    <citation type="submission" date="2017-04" db="EMBL/GenBank/DDBJ databases">
        <title>Finegoldia magna isolated from orthopedic joint implant-associated infections.</title>
        <authorList>
            <person name="Bjorklund S."/>
            <person name="Bruggemann H."/>
            <person name="Jensen A."/>
            <person name="Hellmark B."/>
            <person name="Soderquist B."/>
        </authorList>
    </citation>
    <scope>NUCLEOTIDE SEQUENCE [LARGE SCALE GENOMIC DNA]</scope>
    <source>
        <strain evidence="2">08T492</strain>
    </source>
</reference>
<dbReference type="EMBL" id="NDYI01000011">
    <property type="protein sequence ID" value="OXZ38186.1"/>
    <property type="molecule type" value="Genomic_DNA"/>
</dbReference>
<dbReference type="Proteomes" id="UP000215361">
    <property type="component" value="Unassembled WGS sequence"/>
</dbReference>